<feature type="transmembrane region" description="Helical" evidence="6">
    <location>
        <begin position="74"/>
        <end position="92"/>
    </location>
</feature>
<evidence type="ECO:0000256" key="2">
    <source>
        <dbReference type="ARBA" id="ARBA00022475"/>
    </source>
</evidence>
<dbReference type="Gene3D" id="3.30.70.100">
    <property type="match status" value="1"/>
</dbReference>
<sequence>MLRVADDKMSHALDSLVHPTLMICRGLRLGASRTLFAAEDTPLENFITLVGPNRAVEILGVRLVGINAENGVKLLFTLVFIALILFLGRLLRRFISRALHGRDERLTFWVRQGVALGTALLLILGLVSIWFDDPTRLATGIGLVTAGLAFALQKAVTAVAGYFIILRGKTFNVGDRITMGGVRGDVIALGFMQTTIMEMGQPPPVQNADPAMWVQSRQYTGRIVTVSNARIFDEPVYNYTREFPYLWEEMSIPIRFNADRDRAERILLDVANRRTVSFSSLSQEALQEMQRRYFMKSADMKPRVYYRLTDNWLELTVRFIAEDHGIRELKDQMSRDILRDLDEADIDIASSTYEIVGSPLVRIKQQA</sequence>
<dbReference type="EMBL" id="FPBZ01000005">
    <property type="protein sequence ID" value="SFU48652.1"/>
    <property type="molecule type" value="Genomic_DNA"/>
</dbReference>
<dbReference type="GO" id="GO:0005886">
    <property type="term" value="C:plasma membrane"/>
    <property type="evidence" value="ECO:0007669"/>
    <property type="project" value="UniProtKB-SubCell"/>
</dbReference>
<evidence type="ECO:0000313" key="9">
    <source>
        <dbReference type="Proteomes" id="UP000182649"/>
    </source>
</evidence>
<evidence type="ECO:0000256" key="5">
    <source>
        <dbReference type="ARBA" id="ARBA00023136"/>
    </source>
</evidence>
<dbReference type="InterPro" id="IPR006685">
    <property type="entry name" value="MscS_channel_2nd"/>
</dbReference>
<dbReference type="SUPFAM" id="SSF50182">
    <property type="entry name" value="Sm-like ribonucleoproteins"/>
    <property type="match status" value="1"/>
</dbReference>
<evidence type="ECO:0000313" key="8">
    <source>
        <dbReference type="EMBL" id="SFU48652.1"/>
    </source>
</evidence>
<keyword evidence="4 6" id="KW-1133">Transmembrane helix</keyword>
<keyword evidence="2" id="KW-1003">Cell membrane</keyword>
<protein>
    <submittedName>
        <fullName evidence="8">Small-conductance mechanosensitive channel</fullName>
    </submittedName>
</protein>
<dbReference type="AlphaFoldDB" id="A0A1I7GJH2"/>
<evidence type="ECO:0000256" key="1">
    <source>
        <dbReference type="ARBA" id="ARBA00004651"/>
    </source>
</evidence>
<dbReference type="GO" id="GO:0008381">
    <property type="term" value="F:mechanosensitive monoatomic ion channel activity"/>
    <property type="evidence" value="ECO:0007669"/>
    <property type="project" value="UniProtKB-ARBA"/>
</dbReference>
<evidence type="ECO:0000256" key="6">
    <source>
        <dbReference type="SAM" id="Phobius"/>
    </source>
</evidence>
<dbReference type="Proteomes" id="UP000182649">
    <property type="component" value="Unassembled WGS sequence"/>
</dbReference>
<dbReference type="Gene3D" id="2.30.30.60">
    <property type="match status" value="1"/>
</dbReference>
<name>A0A1I7GJH2_9PROT</name>
<feature type="transmembrane region" description="Helical" evidence="6">
    <location>
        <begin position="137"/>
        <end position="166"/>
    </location>
</feature>
<keyword evidence="5 6" id="KW-0472">Membrane</keyword>
<comment type="subcellular location">
    <subcellularLocation>
        <location evidence="1">Cell membrane</location>
        <topology evidence="1">Multi-pass membrane protein</topology>
    </subcellularLocation>
</comment>
<dbReference type="InterPro" id="IPR010920">
    <property type="entry name" value="LSM_dom_sf"/>
</dbReference>
<dbReference type="InterPro" id="IPR011066">
    <property type="entry name" value="MscS_channel_C_sf"/>
</dbReference>
<dbReference type="PANTHER" id="PTHR30566">
    <property type="entry name" value="YNAI-RELATED MECHANOSENSITIVE ION CHANNEL"/>
    <property type="match status" value="1"/>
</dbReference>
<dbReference type="PANTHER" id="PTHR30566:SF5">
    <property type="entry name" value="MECHANOSENSITIVE ION CHANNEL PROTEIN 1, MITOCHONDRIAL-RELATED"/>
    <property type="match status" value="1"/>
</dbReference>
<gene>
    <name evidence="8" type="ORF">SAMN05216417_10510</name>
</gene>
<organism evidence="8 9">
    <name type="scientific">Nitrosospira multiformis</name>
    <dbReference type="NCBI Taxonomy" id="1231"/>
    <lineage>
        <taxon>Bacteria</taxon>
        <taxon>Pseudomonadati</taxon>
        <taxon>Pseudomonadota</taxon>
        <taxon>Betaproteobacteria</taxon>
        <taxon>Nitrosomonadales</taxon>
        <taxon>Nitrosomonadaceae</taxon>
        <taxon>Nitrosospira</taxon>
    </lineage>
</organism>
<evidence type="ECO:0000256" key="4">
    <source>
        <dbReference type="ARBA" id="ARBA00022989"/>
    </source>
</evidence>
<reference evidence="8 9" key="1">
    <citation type="submission" date="2016-10" db="EMBL/GenBank/DDBJ databases">
        <authorList>
            <person name="de Groot N.N."/>
        </authorList>
    </citation>
    <scope>NUCLEOTIDE SEQUENCE [LARGE SCALE GENOMIC DNA]</scope>
    <source>
        <strain evidence="8 9">Nl14</strain>
    </source>
</reference>
<dbReference type="InterPro" id="IPR023408">
    <property type="entry name" value="MscS_beta-dom_sf"/>
</dbReference>
<evidence type="ECO:0000256" key="3">
    <source>
        <dbReference type="ARBA" id="ARBA00022692"/>
    </source>
</evidence>
<accession>A0A1I7GJH2</accession>
<evidence type="ECO:0000259" key="7">
    <source>
        <dbReference type="Pfam" id="PF00924"/>
    </source>
</evidence>
<dbReference type="SUPFAM" id="SSF82689">
    <property type="entry name" value="Mechanosensitive channel protein MscS (YggB), C-terminal domain"/>
    <property type="match status" value="1"/>
</dbReference>
<dbReference type="Pfam" id="PF00924">
    <property type="entry name" value="MS_channel_2nd"/>
    <property type="match status" value="1"/>
</dbReference>
<feature type="transmembrane region" description="Helical" evidence="6">
    <location>
        <begin position="113"/>
        <end position="131"/>
    </location>
</feature>
<dbReference type="Gene3D" id="1.10.287.1260">
    <property type="match status" value="1"/>
</dbReference>
<feature type="domain" description="Mechanosensitive ion channel MscS" evidence="7">
    <location>
        <begin position="159"/>
        <end position="199"/>
    </location>
</feature>
<proteinExistence type="predicted"/>
<keyword evidence="3 6" id="KW-0812">Transmembrane</keyword>